<feature type="domain" description="3-dehydroquinate synthase C-terminal" evidence="12">
    <location>
        <begin position="182"/>
        <end position="322"/>
    </location>
</feature>
<keyword evidence="4 9" id="KW-0547">Nucleotide-binding</keyword>
<feature type="binding site" evidence="9">
    <location>
        <position position="263"/>
    </location>
    <ligand>
        <name>Zn(2+)</name>
        <dbReference type="ChEBI" id="CHEBI:29105"/>
    </ligand>
</feature>
<comment type="catalytic activity">
    <reaction evidence="9">
        <text>7-phospho-2-dehydro-3-deoxy-D-arabino-heptonate = 3-dehydroquinate + phosphate</text>
        <dbReference type="Rhea" id="RHEA:21968"/>
        <dbReference type="ChEBI" id="CHEBI:32364"/>
        <dbReference type="ChEBI" id="CHEBI:43474"/>
        <dbReference type="ChEBI" id="CHEBI:58394"/>
        <dbReference type="EC" id="4.2.3.4"/>
    </reaction>
</comment>
<comment type="pathway">
    <text evidence="9">Metabolic intermediate biosynthesis; chorismate biosynthesis; chorismate from D-erythrose 4-phosphate and phosphoenolpyruvate: step 2/7.</text>
</comment>
<accession>A0A0X8FJV3</accession>
<organism evidence="13 14">
    <name type="scientific">Aerococcus urinaehominis</name>
    <dbReference type="NCBI Taxonomy" id="128944"/>
    <lineage>
        <taxon>Bacteria</taxon>
        <taxon>Bacillati</taxon>
        <taxon>Bacillota</taxon>
        <taxon>Bacilli</taxon>
        <taxon>Lactobacillales</taxon>
        <taxon>Aerococcaceae</taxon>
        <taxon>Aerococcus</taxon>
    </lineage>
</organism>
<dbReference type="CDD" id="cd08195">
    <property type="entry name" value="DHQS"/>
    <property type="match status" value="1"/>
</dbReference>
<dbReference type="Gene3D" id="3.40.50.1970">
    <property type="match status" value="1"/>
</dbReference>
<dbReference type="InterPro" id="IPR050071">
    <property type="entry name" value="Dehydroquinate_synthase"/>
</dbReference>
<comment type="subcellular location">
    <subcellularLocation>
        <location evidence="9">Cytoplasm</location>
    </subcellularLocation>
</comment>
<dbReference type="SUPFAM" id="SSF56796">
    <property type="entry name" value="Dehydroquinate synthase-like"/>
    <property type="match status" value="1"/>
</dbReference>
<dbReference type="GO" id="GO:0003856">
    <property type="term" value="F:3-dehydroquinate synthase activity"/>
    <property type="evidence" value="ECO:0007669"/>
    <property type="project" value="UniProtKB-UniRule"/>
</dbReference>
<dbReference type="GO" id="GO:0009073">
    <property type="term" value="P:aromatic amino acid family biosynthetic process"/>
    <property type="evidence" value="ECO:0007669"/>
    <property type="project" value="UniProtKB-KW"/>
</dbReference>
<keyword evidence="9" id="KW-0028">Amino-acid biosynthesis</keyword>
<dbReference type="GO" id="GO:0009423">
    <property type="term" value="P:chorismate biosynthetic process"/>
    <property type="evidence" value="ECO:0007669"/>
    <property type="project" value="UniProtKB-UniRule"/>
</dbReference>
<sequence>MEKVHIPIQPAYDVIIGRGLIDQADDLLAPYITGRKVMIITDANVASFAYPDRLQSRIQSLAHQVHQLIFPAGETTKNLANVGRIFDYLAQVNFSRNDYLIALGGGVVGDLAGFAAACYLRGINFFQMPTTLLAAIDSSVGGKTGVDIAAGKNLVGAFYQPKVVLCDLDSLKTLASQDFQDGMAEMIKYGLIDNPALVKKLNNRDQPLNAEAADLIDFVKTCVTMKRDIASQDAKDHGVRQLLNYGHTLGHALEQVSNYQISHGRAVALDMSVFVDLAVDQGILADNFRSDLDGLLKDYQLLTTKPQYDFDELKTAMSNDKKRRQDEITLVLPDSLGHCGLYHYQLEDFYTSLERVWAAYDIQ</sequence>
<comment type="cofactor">
    <cofactor evidence="9">
        <name>Co(2+)</name>
        <dbReference type="ChEBI" id="CHEBI:48828"/>
    </cofactor>
    <cofactor evidence="9">
        <name>Zn(2+)</name>
        <dbReference type="ChEBI" id="CHEBI:29105"/>
    </cofactor>
    <text evidence="9">Binds 1 divalent metal cation per subunit. Can use either Co(2+) or Zn(2+).</text>
</comment>
<evidence type="ECO:0000259" key="12">
    <source>
        <dbReference type="Pfam" id="PF24621"/>
    </source>
</evidence>
<reference evidence="14" key="2">
    <citation type="submission" date="2016-01" db="EMBL/GenBank/DDBJ databases">
        <title>Six Aerococcus type strain genome sequencing and assembly using PacBio and Illumina Hiseq.</title>
        <authorList>
            <person name="Carkaci D."/>
            <person name="Dargis R."/>
            <person name="Nielsen X.C."/>
            <person name="Skovgaard O."/>
            <person name="Fuursted K."/>
            <person name="Christensen J.J."/>
        </authorList>
    </citation>
    <scope>NUCLEOTIDE SEQUENCE [LARGE SCALE GENOMIC DNA]</scope>
    <source>
        <strain evidence="14">CCUG42038B</strain>
    </source>
</reference>
<keyword evidence="5 9" id="KW-0862">Zinc</keyword>
<comment type="cofactor">
    <cofactor evidence="2">
        <name>Zn(2+)</name>
        <dbReference type="ChEBI" id="CHEBI:29105"/>
    </cofactor>
</comment>
<evidence type="ECO:0000313" key="13">
    <source>
        <dbReference type="EMBL" id="AMB98657.1"/>
    </source>
</evidence>
<dbReference type="PIRSF" id="PIRSF001455">
    <property type="entry name" value="DHQ_synth"/>
    <property type="match status" value="1"/>
</dbReference>
<gene>
    <name evidence="9" type="primary">aroB</name>
    <name evidence="13" type="ORF">AWM75_01005</name>
</gene>
<dbReference type="InterPro" id="IPR030963">
    <property type="entry name" value="DHQ_synth_fam"/>
</dbReference>
<dbReference type="EC" id="4.2.3.4" evidence="9 10"/>
<keyword evidence="9" id="KW-0057">Aromatic amino acid biosynthesis</keyword>
<dbReference type="InterPro" id="IPR016037">
    <property type="entry name" value="DHQ_synth_AroB"/>
</dbReference>
<evidence type="ECO:0000259" key="11">
    <source>
        <dbReference type="Pfam" id="PF01761"/>
    </source>
</evidence>
<proteinExistence type="inferred from homology"/>
<evidence type="ECO:0000256" key="6">
    <source>
        <dbReference type="ARBA" id="ARBA00023027"/>
    </source>
</evidence>
<dbReference type="STRING" id="128944.AWM75_01005"/>
<evidence type="ECO:0000256" key="10">
    <source>
        <dbReference type="NCBIfam" id="TIGR01357"/>
    </source>
</evidence>
<evidence type="ECO:0000256" key="5">
    <source>
        <dbReference type="ARBA" id="ARBA00022833"/>
    </source>
</evidence>
<reference evidence="13 14" key="1">
    <citation type="journal article" date="2016" name="Genome Announc.">
        <title>Complete Genome Sequences of Aerococcus christensenii CCUG 28831T, Aerococcus sanguinicola CCUG 43001T, Aerococcus urinae CCUG 36881T, Aerococcus urinaeequi CCUG 28094T, Aerococcus urinaehominis CCUG 42038 BT, and Aerococcus viridans CCUG 4311T.</title>
        <authorList>
            <person name="Carkaci D."/>
            <person name="Dargis R."/>
            <person name="Nielsen X.C."/>
            <person name="Skovgaard O."/>
            <person name="Fuursted K."/>
            <person name="Christensen J.J."/>
        </authorList>
    </citation>
    <scope>NUCLEOTIDE SEQUENCE [LARGE SCALE GENOMIC DNA]</scope>
    <source>
        <strain evidence="13 14">CCUG42038B</strain>
    </source>
</reference>
<comment type="similarity">
    <text evidence="9">Belongs to the sugar phosphate cyclases superfamily. Dehydroquinate synthase family.</text>
</comment>
<dbReference type="Gene3D" id="1.20.1090.10">
    <property type="entry name" value="Dehydroquinate synthase-like - alpha domain"/>
    <property type="match status" value="1"/>
</dbReference>
<keyword evidence="6 9" id="KW-0520">NAD</keyword>
<feature type="binding site" evidence="9">
    <location>
        <position position="247"/>
    </location>
    <ligand>
        <name>Zn(2+)</name>
        <dbReference type="ChEBI" id="CHEBI:29105"/>
    </ligand>
</feature>
<feature type="binding site" evidence="9">
    <location>
        <begin position="106"/>
        <end position="110"/>
    </location>
    <ligand>
        <name>NAD(+)</name>
        <dbReference type="ChEBI" id="CHEBI:57540"/>
    </ligand>
</feature>
<dbReference type="Pfam" id="PF01761">
    <property type="entry name" value="DHQ_synthase"/>
    <property type="match status" value="1"/>
</dbReference>
<dbReference type="Pfam" id="PF24621">
    <property type="entry name" value="DHQS_C"/>
    <property type="match status" value="1"/>
</dbReference>
<comment type="caution">
    <text evidence="9">Lacks conserved residue(s) required for the propagation of feature annotation.</text>
</comment>
<dbReference type="HAMAP" id="MF_00110">
    <property type="entry name" value="DHQ_synthase"/>
    <property type="match status" value="1"/>
</dbReference>
<keyword evidence="7 9" id="KW-0456">Lyase</keyword>
<dbReference type="RefSeq" id="WP_067977316.1">
    <property type="nucleotide sequence ID" value="NZ_CP014163.1"/>
</dbReference>
<dbReference type="FunFam" id="3.40.50.1970:FF:000007">
    <property type="entry name" value="Pentafunctional AROM polypeptide"/>
    <property type="match status" value="1"/>
</dbReference>
<keyword evidence="14" id="KW-1185">Reference proteome</keyword>
<comment type="function">
    <text evidence="9">Catalyzes the conversion of 3-deoxy-D-arabino-heptulosonate 7-phosphate (DAHP) to dehydroquinate (DHQ).</text>
</comment>
<evidence type="ECO:0000256" key="7">
    <source>
        <dbReference type="ARBA" id="ARBA00023239"/>
    </source>
</evidence>
<dbReference type="PANTHER" id="PTHR43622">
    <property type="entry name" value="3-DEHYDROQUINATE SYNTHASE"/>
    <property type="match status" value="1"/>
</dbReference>
<feature type="domain" description="3-dehydroquinate synthase N-terminal" evidence="11">
    <location>
        <begin position="68"/>
        <end position="180"/>
    </location>
</feature>
<dbReference type="Proteomes" id="UP000062260">
    <property type="component" value="Chromosome"/>
</dbReference>
<dbReference type="OrthoDB" id="9806583at2"/>
<evidence type="ECO:0000256" key="3">
    <source>
        <dbReference type="ARBA" id="ARBA00022723"/>
    </source>
</evidence>
<evidence type="ECO:0000256" key="8">
    <source>
        <dbReference type="ARBA" id="ARBA00023285"/>
    </source>
</evidence>
<dbReference type="PANTHER" id="PTHR43622:SF1">
    <property type="entry name" value="3-DEHYDROQUINATE SYNTHASE"/>
    <property type="match status" value="1"/>
</dbReference>
<evidence type="ECO:0000313" key="14">
    <source>
        <dbReference type="Proteomes" id="UP000062260"/>
    </source>
</evidence>
<dbReference type="GO" id="GO:0000166">
    <property type="term" value="F:nucleotide binding"/>
    <property type="evidence" value="ECO:0007669"/>
    <property type="project" value="UniProtKB-KW"/>
</dbReference>
<feature type="binding site" evidence="9">
    <location>
        <position position="143"/>
    </location>
    <ligand>
        <name>NAD(+)</name>
        <dbReference type="ChEBI" id="CHEBI:57540"/>
    </ligand>
</feature>
<feature type="binding site" evidence="9">
    <location>
        <position position="185"/>
    </location>
    <ligand>
        <name>Zn(2+)</name>
        <dbReference type="ChEBI" id="CHEBI:29105"/>
    </ligand>
</feature>
<protein>
    <recommendedName>
        <fullName evidence="9 10">3-dehydroquinate synthase</fullName>
        <shortName evidence="9">DHQS</shortName>
        <ecNumber evidence="9 10">4.2.3.4</ecNumber>
    </recommendedName>
</protein>
<dbReference type="GO" id="GO:0008652">
    <property type="term" value="P:amino acid biosynthetic process"/>
    <property type="evidence" value="ECO:0007669"/>
    <property type="project" value="UniProtKB-KW"/>
</dbReference>
<dbReference type="GO" id="GO:0046872">
    <property type="term" value="F:metal ion binding"/>
    <property type="evidence" value="ECO:0007669"/>
    <property type="project" value="UniProtKB-KW"/>
</dbReference>
<dbReference type="KEGG" id="auh:AWM75_01005"/>
<dbReference type="GO" id="GO:0005737">
    <property type="term" value="C:cytoplasm"/>
    <property type="evidence" value="ECO:0007669"/>
    <property type="project" value="UniProtKB-SubCell"/>
</dbReference>
<keyword evidence="8 9" id="KW-0170">Cobalt</keyword>
<keyword evidence="9" id="KW-0963">Cytoplasm</keyword>
<evidence type="ECO:0000256" key="1">
    <source>
        <dbReference type="ARBA" id="ARBA00001911"/>
    </source>
</evidence>
<evidence type="ECO:0000256" key="2">
    <source>
        <dbReference type="ARBA" id="ARBA00001947"/>
    </source>
</evidence>
<dbReference type="UniPathway" id="UPA00053">
    <property type="reaction ID" value="UER00085"/>
</dbReference>
<comment type="cofactor">
    <cofactor evidence="1 9">
        <name>NAD(+)</name>
        <dbReference type="ChEBI" id="CHEBI:57540"/>
    </cofactor>
</comment>
<evidence type="ECO:0000256" key="9">
    <source>
        <dbReference type="HAMAP-Rule" id="MF_00110"/>
    </source>
</evidence>
<keyword evidence="3 9" id="KW-0479">Metal-binding</keyword>
<dbReference type="InterPro" id="IPR030960">
    <property type="entry name" value="DHQS/DOIS_N"/>
</dbReference>
<dbReference type="AlphaFoldDB" id="A0A0X8FJV3"/>
<evidence type="ECO:0000256" key="4">
    <source>
        <dbReference type="ARBA" id="ARBA00022741"/>
    </source>
</evidence>
<dbReference type="InterPro" id="IPR056179">
    <property type="entry name" value="DHQS_C"/>
</dbReference>
<feature type="binding site" evidence="9">
    <location>
        <begin position="130"/>
        <end position="131"/>
    </location>
    <ligand>
        <name>NAD(+)</name>
        <dbReference type="ChEBI" id="CHEBI:57540"/>
    </ligand>
</feature>
<name>A0A0X8FJV3_9LACT</name>
<dbReference type="NCBIfam" id="TIGR01357">
    <property type="entry name" value="aroB"/>
    <property type="match status" value="1"/>
</dbReference>
<dbReference type="EMBL" id="CP014163">
    <property type="protein sequence ID" value="AMB98657.1"/>
    <property type="molecule type" value="Genomic_DNA"/>
</dbReference>
<feature type="binding site" evidence="9">
    <location>
        <position position="152"/>
    </location>
    <ligand>
        <name>NAD(+)</name>
        <dbReference type="ChEBI" id="CHEBI:57540"/>
    </ligand>
</feature>